<sequence length="74" mass="8253">MKQKRVLGRVFVWGALSVNCASPMDGGDDDKRVEPADIIDLPRKSREFGEVGSLPISSPSLQLLWWETYYGKGV</sequence>
<comment type="caution">
    <text evidence="1">The sequence shown here is derived from an EMBL/GenBank/DDBJ whole genome shotgun (WGS) entry which is preliminary data.</text>
</comment>
<dbReference type="AlphaFoldDB" id="A0A8X6PC02"/>
<accession>A0A8X6PC02</accession>
<evidence type="ECO:0000313" key="1">
    <source>
        <dbReference type="EMBL" id="GFT59894.1"/>
    </source>
</evidence>
<name>A0A8X6PC02_NEPPI</name>
<keyword evidence="2" id="KW-1185">Reference proteome</keyword>
<protein>
    <submittedName>
        <fullName evidence="1">Uncharacterized protein</fullName>
    </submittedName>
</protein>
<dbReference type="EMBL" id="BMAW01018748">
    <property type="protein sequence ID" value="GFT59894.1"/>
    <property type="molecule type" value="Genomic_DNA"/>
</dbReference>
<organism evidence="1 2">
    <name type="scientific">Nephila pilipes</name>
    <name type="common">Giant wood spider</name>
    <name type="synonym">Nephila maculata</name>
    <dbReference type="NCBI Taxonomy" id="299642"/>
    <lineage>
        <taxon>Eukaryota</taxon>
        <taxon>Metazoa</taxon>
        <taxon>Ecdysozoa</taxon>
        <taxon>Arthropoda</taxon>
        <taxon>Chelicerata</taxon>
        <taxon>Arachnida</taxon>
        <taxon>Araneae</taxon>
        <taxon>Araneomorphae</taxon>
        <taxon>Entelegynae</taxon>
        <taxon>Araneoidea</taxon>
        <taxon>Nephilidae</taxon>
        <taxon>Nephila</taxon>
    </lineage>
</organism>
<dbReference type="Proteomes" id="UP000887013">
    <property type="component" value="Unassembled WGS sequence"/>
</dbReference>
<gene>
    <name evidence="1" type="ORF">NPIL_217311</name>
</gene>
<proteinExistence type="predicted"/>
<evidence type="ECO:0000313" key="2">
    <source>
        <dbReference type="Proteomes" id="UP000887013"/>
    </source>
</evidence>
<reference evidence="1" key="1">
    <citation type="submission" date="2020-08" db="EMBL/GenBank/DDBJ databases">
        <title>Multicomponent nature underlies the extraordinary mechanical properties of spider dragline silk.</title>
        <authorList>
            <person name="Kono N."/>
            <person name="Nakamura H."/>
            <person name="Mori M."/>
            <person name="Yoshida Y."/>
            <person name="Ohtoshi R."/>
            <person name="Malay A.D."/>
            <person name="Moran D.A.P."/>
            <person name="Tomita M."/>
            <person name="Numata K."/>
            <person name="Arakawa K."/>
        </authorList>
    </citation>
    <scope>NUCLEOTIDE SEQUENCE</scope>
</reference>
<dbReference type="OrthoDB" id="10490893at2759"/>